<keyword evidence="7" id="KW-1185">Reference proteome</keyword>
<dbReference type="GeneID" id="29386183"/>
<proteinExistence type="predicted"/>
<accession>A0AAX2LME4</accession>
<evidence type="ECO:0000256" key="2">
    <source>
        <dbReference type="ARBA" id="ARBA00022771"/>
    </source>
</evidence>
<dbReference type="KEGG" id="vfl:AL536_12110"/>
<dbReference type="Pfam" id="PF09413">
    <property type="entry name" value="DUF2007"/>
    <property type="match status" value="1"/>
</dbReference>
<dbReference type="EMBL" id="CP014035">
    <property type="protein sequence ID" value="AMF94229.1"/>
    <property type="molecule type" value="Genomic_DNA"/>
</dbReference>
<dbReference type="InterPro" id="IPR055999">
    <property type="entry name" value="DUF7577"/>
</dbReference>
<reference evidence="6 8" key="3">
    <citation type="submission" date="2018-06" db="EMBL/GenBank/DDBJ databases">
        <authorList>
            <consortium name="Pathogen Informatics"/>
            <person name="Doyle S."/>
        </authorList>
    </citation>
    <scope>NUCLEOTIDE SEQUENCE [LARGE SCALE GENOMIC DNA]</scope>
    <source>
        <strain evidence="6 8">NCTC11327</strain>
    </source>
</reference>
<keyword evidence="3" id="KW-0862">Zinc</keyword>
<reference evidence="7" key="1">
    <citation type="submission" date="2015-12" db="EMBL/GenBank/DDBJ databases">
        <title>FDA dAtabase for Regulatory Grade micrObial Sequences (FDA-ARGOS): Supporting development and validation of Infectious Disease Dx tests.</title>
        <authorList>
            <person name="Hoffmann M."/>
            <person name="Allard M."/>
            <person name="Evans P."/>
            <person name="Brown E."/>
            <person name="Tallon L.J."/>
            <person name="Sadzewicz L."/>
            <person name="Sengamalay N."/>
            <person name="Ott S."/>
            <person name="Godinez A."/>
            <person name="Nagaraj S."/>
            <person name="Vyas G."/>
            <person name="Aluvathingal J."/>
            <person name="Nadendla S."/>
            <person name="Geyer C."/>
            <person name="Sichtig H."/>
        </authorList>
    </citation>
    <scope>NUCLEOTIDE SEQUENCE [LARGE SCALE GENOMIC DNA]</scope>
    <source>
        <strain evidence="7">ATCC 33809</strain>
    </source>
</reference>
<evidence type="ECO:0000256" key="3">
    <source>
        <dbReference type="ARBA" id="ARBA00022833"/>
    </source>
</evidence>
<name>A0AAX2LME4_VIBFL</name>
<dbReference type="GO" id="GO:0008270">
    <property type="term" value="F:zinc ion binding"/>
    <property type="evidence" value="ECO:0007669"/>
    <property type="project" value="UniProtKB-KW"/>
</dbReference>
<dbReference type="AlphaFoldDB" id="A0AAX2LME4"/>
<dbReference type="Proteomes" id="UP000254626">
    <property type="component" value="Unassembled WGS sequence"/>
</dbReference>
<evidence type="ECO:0000313" key="5">
    <source>
        <dbReference type="EMBL" id="AMF94229.1"/>
    </source>
</evidence>
<gene>
    <name evidence="5" type="ORF">AL536_12110</name>
    <name evidence="6" type="ORF">NCTC11327_01157</name>
</gene>
<organism evidence="6 8">
    <name type="scientific">Vibrio fluvialis</name>
    <dbReference type="NCBI Taxonomy" id="676"/>
    <lineage>
        <taxon>Bacteria</taxon>
        <taxon>Pseudomonadati</taxon>
        <taxon>Pseudomonadota</taxon>
        <taxon>Gammaproteobacteria</taxon>
        <taxon>Vibrionales</taxon>
        <taxon>Vibrionaceae</taxon>
        <taxon>Vibrio</taxon>
    </lineage>
</organism>
<feature type="domain" description="RanBP2-type" evidence="4">
    <location>
        <begin position="80"/>
        <end position="99"/>
    </location>
</feature>
<dbReference type="EMBL" id="UHIP01000001">
    <property type="protein sequence ID" value="SUP22927.1"/>
    <property type="molecule type" value="Genomic_DNA"/>
</dbReference>
<keyword evidence="1" id="KW-0479">Metal-binding</keyword>
<evidence type="ECO:0000259" key="4">
    <source>
        <dbReference type="PROSITE" id="PS01358"/>
    </source>
</evidence>
<dbReference type="InterPro" id="IPR001876">
    <property type="entry name" value="Znf_RanBP2"/>
</dbReference>
<protein>
    <submittedName>
        <fullName evidence="5">DUF2007 domain-containing protein</fullName>
    </submittedName>
</protein>
<keyword evidence="2" id="KW-0863">Zinc-finger</keyword>
<evidence type="ECO:0000313" key="8">
    <source>
        <dbReference type="Proteomes" id="UP000254626"/>
    </source>
</evidence>
<dbReference type="InterPro" id="IPR018551">
    <property type="entry name" value="DUF2007"/>
</dbReference>
<sequence length="107" mass="12002">MKIFIAANPTEAHLLCELLKQANIACEVRGEGLFGLRGELPMNDETAPYIWLYDVTQHERAQAIIEDYQSPSSSSRSTPWQCAHCGELNERQFAVCWNCGKADDLAD</sequence>
<dbReference type="PROSITE" id="PS01358">
    <property type="entry name" value="ZF_RANBP2_1"/>
    <property type="match status" value="1"/>
</dbReference>
<dbReference type="Pfam" id="PF24463">
    <property type="entry name" value="DUF7577"/>
    <property type="match status" value="1"/>
</dbReference>
<reference evidence="5" key="2">
    <citation type="submission" date="2018-01" db="EMBL/GenBank/DDBJ databases">
        <title>FDA dAtabase for Regulatory Grade micrObial Sequences (FDA-ARGOS): Supporting development and validation of Infectious Disease Dx tests.</title>
        <authorList>
            <person name="Hoffmann M."/>
            <person name="Allard M."/>
            <person name="Evans P."/>
            <person name="Brown E."/>
            <person name="Tallon L."/>
            <person name="Sadzewicz L."/>
            <person name="Sengamalay N."/>
            <person name="Ott S."/>
            <person name="Godinez A."/>
            <person name="Nagaraj S."/>
            <person name="Vyas G."/>
            <person name="Aluvathingal J."/>
            <person name="Nadendla S."/>
            <person name="Geyer C."/>
            <person name="Sichtig H."/>
        </authorList>
    </citation>
    <scope>NUCLEOTIDE SEQUENCE</scope>
    <source>
        <strain evidence="5">ATCC 33809</strain>
    </source>
</reference>
<evidence type="ECO:0000313" key="7">
    <source>
        <dbReference type="Proteomes" id="UP000057088"/>
    </source>
</evidence>
<evidence type="ECO:0000256" key="1">
    <source>
        <dbReference type="ARBA" id="ARBA00022723"/>
    </source>
</evidence>
<dbReference type="Proteomes" id="UP000057088">
    <property type="component" value="Chromosome 2"/>
</dbReference>
<evidence type="ECO:0000313" key="6">
    <source>
        <dbReference type="EMBL" id="SUP22927.1"/>
    </source>
</evidence>
<dbReference type="RefSeq" id="WP_020330231.1">
    <property type="nucleotide sequence ID" value="NZ_AP028128.1"/>
</dbReference>